<dbReference type="AlphaFoldDB" id="A0A8J3VHG8"/>
<keyword evidence="8" id="KW-1015">Disulfide bond</keyword>
<sequence length="316" mass="33000">MDLRRSLSTVAVSALAIASVVTGTAPAGAQAQRTQSCVDHAAPAKVRAGYPTAHDPNHLSPAQVAQIEQQTAQLLRQLGHPNGMSAQLLITVPVAVHVIRRGAGRANGDIPDSMIQNQISVLNQSFGTGTGGAETGFRFALQSISRTTNASWYTATPGSAAESQMKNALRVGGAGVLNLYTANIGQGLLGWATFPSSYAASPKMDGVVVLTESLPGGTAVPYHLGDTATHETGHWLGLYHTFQGGCSTVAGDYVADTPAESSPAFGCPLGRDTCSAPGQDPIRNFMDYTDDACMYAFTLGQSTRMLTSWTAYRALV</sequence>
<evidence type="ECO:0000256" key="5">
    <source>
        <dbReference type="ARBA" id="ARBA00022801"/>
    </source>
</evidence>
<comment type="caution">
    <text evidence="11">The sequence shown here is derived from an EMBL/GenBank/DDBJ whole genome shotgun (WGS) entry which is preliminary data.</text>
</comment>
<feature type="domain" description="Peptidase M43 pregnancy-associated plasma-A" evidence="10">
    <location>
        <begin position="222"/>
        <end position="306"/>
    </location>
</feature>
<keyword evidence="2" id="KW-0645">Protease</keyword>
<dbReference type="GO" id="GO:0008237">
    <property type="term" value="F:metallopeptidase activity"/>
    <property type="evidence" value="ECO:0007669"/>
    <property type="project" value="UniProtKB-KW"/>
</dbReference>
<dbReference type="Pfam" id="PF05572">
    <property type="entry name" value="Peptidase_M43"/>
    <property type="match status" value="1"/>
</dbReference>
<evidence type="ECO:0000256" key="6">
    <source>
        <dbReference type="ARBA" id="ARBA00022833"/>
    </source>
</evidence>
<evidence type="ECO:0000256" key="3">
    <source>
        <dbReference type="ARBA" id="ARBA00022723"/>
    </source>
</evidence>
<gene>
    <name evidence="11" type="ORF">Rhe02_45570</name>
</gene>
<dbReference type="GO" id="GO:0006508">
    <property type="term" value="P:proteolysis"/>
    <property type="evidence" value="ECO:0007669"/>
    <property type="project" value="UniProtKB-KW"/>
</dbReference>
<evidence type="ECO:0000259" key="10">
    <source>
        <dbReference type="Pfam" id="PF05572"/>
    </source>
</evidence>
<dbReference type="Gene3D" id="3.40.390.10">
    <property type="entry name" value="Collagenase (Catalytic Domain)"/>
    <property type="match status" value="1"/>
</dbReference>
<dbReference type="GO" id="GO:0046872">
    <property type="term" value="F:metal ion binding"/>
    <property type="evidence" value="ECO:0007669"/>
    <property type="project" value="UniProtKB-KW"/>
</dbReference>
<evidence type="ECO:0000256" key="9">
    <source>
        <dbReference type="SAM" id="SignalP"/>
    </source>
</evidence>
<keyword evidence="4 9" id="KW-0732">Signal</keyword>
<evidence type="ECO:0000313" key="11">
    <source>
        <dbReference type="EMBL" id="GIH06490.1"/>
    </source>
</evidence>
<dbReference type="CDD" id="cd04275">
    <property type="entry name" value="ZnMc_pappalysin_like"/>
    <property type="match status" value="1"/>
</dbReference>
<feature type="signal peptide" evidence="9">
    <location>
        <begin position="1"/>
        <end position="27"/>
    </location>
</feature>
<keyword evidence="5" id="KW-0378">Hydrolase</keyword>
<dbReference type="SUPFAM" id="SSF55486">
    <property type="entry name" value="Metalloproteases ('zincins'), catalytic domain"/>
    <property type="match status" value="1"/>
</dbReference>
<evidence type="ECO:0000256" key="4">
    <source>
        <dbReference type="ARBA" id="ARBA00022729"/>
    </source>
</evidence>
<dbReference type="PANTHER" id="PTHR47466">
    <property type="match status" value="1"/>
</dbReference>
<accession>A0A8J3VHG8</accession>
<dbReference type="InterPro" id="IPR008754">
    <property type="entry name" value="Peptidase_M43"/>
</dbReference>
<protein>
    <submittedName>
        <fullName evidence="11">Zinc metalloprotease</fullName>
    </submittedName>
</protein>
<evidence type="ECO:0000256" key="7">
    <source>
        <dbReference type="ARBA" id="ARBA00023049"/>
    </source>
</evidence>
<reference evidence="11" key="1">
    <citation type="submission" date="2021-01" db="EMBL/GenBank/DDBJ databases">
        <title>Whole genome shotgun sequence of Rhizocola hellebori NBRC 109834.</title>
        <authorList>
            <person name="Komaki H."/>
            <person name="Tamura T."/>
        </authorList>
    </citation>
    <scope>NUCLEOTIDE SEQUENCE</scope>
    <source>
        <strain evidence="11">NBRC 109834</strain>
    </source>
</reference>
<dbReference type="PANTHER" id="PTHR47466:SF1">
    <property type="entry name" value="METALLOPROTEASE MEP1 (AFU_ORTHOLOGUE AFUA_1G07730)-RELATED"/>
    <property type="match status" value="1"/>
</dbReference>
<keyword evidence="3" id="KW-0479">Metal-binding</keyword>
<organism evidence="11 12">
    <name type="scientific">Rhizocola hellebori</name>
    <dbReference type="NCBI Taxonomy" id="1392758"/>
    <lineage>
        <taxon>Bacteria</taxon>
        <taxon>Bacillati</taxon>
        <taxon>Actinomycetota</taxon>
        <taxon>Actinomycetes</taxon>
        <taxon>Micromonosporales</taxon>
        <taxon>Micromonosporaceae</taxon>
        <taxon>Rhizocola</taxon>
    </lineage>
</organism>
<evidence type="ECO:0000313" key="12">
    <source>
        <dbReference type="Proteomes" id="UP000612899"/>
    </source>
</evidence>
<evidence type="ECO:0000256" key="1">
    <source>
        <dbReference type="ARBA" id="ARBA00008721"/>
    </source>
</evidence>
<keyword evidence="6" id="KW-0862">Zinc</keyword>
<feature type="chain" id="PRO_5035252198" evidence="9">
    <location>
        <begin position="28"/>
        <end position="316"/>
    </location>
</feature>
<keyword evidence="12" id="KW-1185">Reference proteome</keyword>
<dbReference type="InterPro" id="IPR024079">
    <property type="entry name" value="MetalloPept_cat_dom_sf"/>
</dbReference>
<proteinExistence type="inferred from homology"/>
<evidence type="ECO:0000256" key="8">
    <source>
        <dbReference type="ARBA" id="ARBA00023157"/>
    </source>
</evidence>
<dbReference type="RefSeq" id="WP_203910300.1">
    <property type="nucleotide sequence ID" value="NZ_BONY01000027.1"/>
</dbReference>
<evidence type="ECO:0000256" key="2">
    <source>
        <dbReference type="ARBA" id="ARBA00022670"/>
    </source>
</evidence>
<name>A0A8J3VHG8_9ACTN</name>
<dbReference type="Proteomes" id="UP000612899">
    <property type="component" value="Unassembled WGS sequence"/>
</dbReference>
<comment type="similarity">
    <text evidence="1">Belongs to the peptidase M43B family.</text>
</comment>
<dbReference type="EMBL" id="BONY01000027">
    <property type="protein sequence ID" value="GIH06490.1"/>
    <property type="molecule type" value="Genomic_DNA"/>
</dbReference>
<keyword evidence="7 11" id="KW-0482">Metalloprotease</keyword>